<dbReference type="PANTHER" id="PTHR34477">
    <property type="entry name" value="UPF0213 PROTEIN YHBQ"/>
    <property type="match status" value="1"/>
</dbReference>
<sequence length="95" mass="11122">MHGGWVYVMTNRPNGTLYVGVTSDLARRAWEHREGLIDGFTKRYGLKRLVYAERYEDISIAIQREKNLKHWSRAWKVALIVRANPNWDDLYGSLA</sequence>
<comment type="caution">
    <text evidence="2">The sequence shown here is derived from an EMBL/GenBank/DDBJ whole genome shotgun (WGS) entry which is preliminary data.</text>
</comment>
<protein>
    <submittedName>
        <fullName evidence="2">GIY-YIG nuclease superfamily protein</fullName>
    </submittedName>
</protein>
<dbReference type="SMART" id="SM00465">
    <property type="entry name" value="GIYc"/>
    <property type="match status" value="1"/>
</dbReference>
<reference evidence="2" key="1">
    <citation type="submission" date="2016-10" db="EMBL/GenBank/DDBJ databases">
        <title>Sequence of Gallionella enrichment culture.</title>
        <authorList>
            <person name="Poehlein A."/>
            <person name="Muehling M."/>
            <person name="Daniel R."/>
        </authorList>
    </citation>
    <scope>NUCLEOTIDE SEQUENCE</scope>
</reference>
<dbReference type="InterPro" id="IPR035901">
    <property type="entry name" value="GIY-YIG_endonuc_sf"/>
</dbReference>
<dbReference type="Pfam" id="PF01541">
    <property type="entry name" value="GIY-YIG"/>
    <property type="match status" value="1"/>
</dbReference>
<evidence type="ECO:0000259" key="1">
    <source>
        <dbReference type="PROSITE" id="PS50164"/>
    </source>
</evidence>
<dbReference type="InterPro" id="IPR050190">
    <property type="entry name" value="UPF0213_domain"/>
</dbReference>
<dbReference type="SUPFAM" id="SSF82771">
    <property type="entry name" value="GIY-YIG endonuclease"/>
    <property type="match status" value="1"/>
</dbReference>
<gene>
    <name evidence="2" type="ORF">GALL_229340</name>
</gene>
<dbReference type="InterPro" id="IPR000305">
    <property type="entry name" value="GIY-YIG_endonuc"/>
</dbReference>
<dbReference type="PANTHER" id="PTHR34477:SF5">
    <property type="entry name" value="BSL5627 PROTEIN"/>
    <property type="match status" value="1"/>
</dbReference>
<evidence type="ECO:0000313" key="2">
    <source>
        <dbReference type="EMBL" id="OIQ95126.1"/>
    </source>
</evidence>
<dbReference type="EMBL" id="MLJW01000173">
    <property type="protein sequence ID" value="OIQ95126.1"/>
    <property type="molecule type" value="Genomic_DNA"/>
</dbReference>
<proteinExistence type="predicted"/>
<feature type="domain" description="GIY-YIG" evidence="1">
    <location>
        <begin position="2"/>
        <end position="78"/>
    </location>
</feature>
<organism evidence="2">
    <name type="scientific">mine drainage metagenome</name>
    <dbReference type="NCBI Taxonomy" id="410659"/>
    <lineage>
        <taxon>unclassified sequences</taxon>
        <taxon>metagenomes</taxon>
        <taxon>ecological metagenomes</taxon>
    </lineage>
</organism>
<dbReference type="CDD" id="cd10448">
    <property type="entry name" value="GIY-YIG_unchar_3"/>
    <property type="match status" value="1"/>
</dbReference>
<name>A0A1J5RG93_9ZZZZ</name>
<accession>A0A1J5RG93</accession>
<dbReference type="Gene3D" id="3.40.1440.10">
    <property type="entry name" value="GIY-YIG endonuclease"/>
    <property type="match status" value="1"/>
</dbReference>
<dbReference type="PROSITE" id="PS50164">
    <property type="entry name" value="GIY_YIG"/>
    <property type="match status" value="1"/>
</dbReference>
<dbReference type="AlphaFoldDB" id="A0A1J5RG93"/>